<evidence type="ECO:0008006" key="3">
    <source>
        <dbReference type="Google" id="ProtNLM"/>
    </source>
</evidence>
<proteinExistence type="predicted"/>
<evidence type="ECO:0000313" key="1">
    <source>
        <dbReference type="EMBL" id="KZV99205.1"/>
    </source>
</evidence>
<dbReference type="Proteomes" id="UP000077266">
    <property type="component" value="Unassembled WGS sequence"/>
</dbReference>
<dbReference type="OrthoDB" id="3257826at2759"/>
<organism evidence="1 2">
    <name type="scientific">Exidia glandulosa HHB12029</name>
    <dbReference type="NCBI Taxonomy" id="1314781"/>
    <lineage>
        <taxon>Eukaryota</taxon>
        <taxon>Fungi</taxon>
        <taxon>Dikarya</taxon>
        <taxon>Basidiomycota</taxon>
        <taxon>Agaricomycotina</taxon>
        <taxon>Agaricomycetes</taxon>
        <taxon>Auriculariales</taxon>
        <taxon>Exidiaceae</taxon>
        <taxon>Exidia</taxon>
    </lineage>
</organism>
<gene>
    <name evidence="1" type="ORF">EXIGLDRAFT_699256</name>
</gene>
<evidence type="ECO:0000313" key="2">
    <source>
        <dbReference type="Proteomes" id="UP000077266"/>
    </source>
</evidence>
<keyword evidence="2" id="KW-1185">Reference proteome</keyword>
<dbReference type="EMBL" id="KV425911">
    <property type="protein sequence ID" value="KZV99205.1"/>
    <property type="molecule type" value="Genomic_DNA"/>
</dbReference>
<protein>
    <recommendedName>
        <fullName evidence="3">F-box domain-containing protein</fullName>
    </recommendedName>
</protein>
<dbReference type="InParanoid" id="A0A165MFV9"/>
<sequence length="437" mass="49559">MDKLPIELLEKIVAYVNLSELAYIRRGRRQGKHRARKNIRSLRMVCRVFARVAAPYLFNECSIRVFPALDRLREFCILAQSDVAQHIRLCTFRADESLINFKADRLNIALMNNAAAAMRNFTSLEHLHIDFVPSPCCRASGKDWIEQRPLLIARMWADLDESSSVLHNLTSLVVHLSAEEFMLYDAQWRTLPRPARNIPPQLRHMSMHVNMLSEARYIPRARYDPVGGHTTYFEYVSETRYEDDDALCQAVCSLLNSFVGLTTLDFALINSELVAPASLSRGLSGLHFPSLVRFALAQAPAYVAALVSFLSRHESTLKHAAFYDIDLRADRDPPPPPPGARYVMESGPWVALCAYTAALPGLKCALSVAATNDWRMPILPAEHVAIAELERELLVRAQEDNMTEVDLREYWTFRLTEIHCSHCDNVWQQYAIAASSS</sequence>
<name>A0A165MFV9_EXIGL</name>
<reference evidence="1 2" key="1">
    <citation type="journal article" date="2016" name="Mol. Biol. Evol.">
        <title>Comparative Genomics of Early-Diverging Mushroom-Forming Fungi Provides Insights into the Origins of Lignocellulose Decay Capabilities.</title>
        <authorList>
            <person name="Nagy L.G."/>
            <person name="Riley R."/>
            <person name="Tritt A."/>
            <person name="Adam C."/>
            <person name="Daum C."/>
            <person name="Floudas D."/>
            <person name="Sun H."/>
            <person name="Yadav J.S."/>
            <person name="Pangilinan J."/>
            <person name="Larsson K.H."/>
            <person name="Matsuura K."/>
            <person name="Barry K."/>
            <person name="Labutti K."/>
            <person name="Kuo R."/>
            <person name="Ohm R.A."/>
            <person name="Bhattacharya S.S."/>
            <person name="Shirouzu T."/>
            <person name="Yoshinaga Y."/>
            <person name="Martin F.M."/>
            <person name="Grigoriev I.V."/>
            <person name="Hibbett D.S."/>
        </authorList>
    </citation>
    <scope>NUCLEOTIDE SEQUENCE [LARGE SCALE GENOMIC DNA]</scope>
    <source>
        <strain evidence="1 2">HHB12029</strain>
    </source>
</reference>
<dbReference type="AlphaFoldDB" id="A0A165MFV9"/>
<accession>A0A165MFV9</accession>